<evidence type="ECO:0000313" key="3">
    <source>
        <dbReference type="Proteomes" id="UP000670092"/>
    </source>
</evidence>
<feature type="region of interest" description="Disordered" evidence="1">
    <location>
        <begin position="1"/>
        <end position="25"/>
    </location>
</feature>
<gene>
    <name evidence="2" type="ORF">I7I52_10826</name>
</gene>
<organism evidence="2 3">
    <name type="scientific">Ajellomyces capsulatus</name>
    <name type="common">Darling's disease fungus</name>
    <name type="synonym">Histoplasma capsulatum</name>
    <dbReference type="NCBI Taxonomy" id="5037"/>
    <lineage>
        <taxon>Eukaryota</taxon>
        <taxon>Fungi</taxon>
        <taxon>Dikarya</taxon>
        <taxon>Ascomycota</taxon>
        <taxon>Pezizomycotina</taxon>
        <taxon>Eurotiomycetes</taxon>
        <taxon>Eurotiomycetidae</taxon>
        <taxon>Onygenales</taxon>
        <taxon>Ajellomycetaceae</taxon>
        <taxon>Histoplasma</taxon>
    </lineage>
</organism>
<dbReference type="AlphaFoldDB" id="A0A8H7YXF7"/>
<dbReference type="EMBL" id="JAEVHI010000002">
    <property type="protein sequence ID" value="KAG5300264.1"/>
    <property type="molecule type" value="Genomic_DNA"/>
</dbReference>
<accession>A0A8H7YXF7</accession>
<feature type="compositionally biased region" description="Polar residues" evidence="1">
    <location>
        <begin position="1"/>
        <end position="15"/>
    </location>
</feature>
<protein>
    <submittedName>
        <fullName evidence="2">Uncharacterized protein</fullName>
    </submittedName>
</protein>
<evidence type="ECO:0000313" key="2">
    <source>
        <dbReference type="EMBL" id="KAG5300264.1"/>
    </source>
</evidence>
<proteinExistence type="predicted"/>
<dbReference type="OrthoDB" id="16820at2759"/>
<evidence type="ECO:0000256" key="1">
    <source>
        <dbReference type="SAM" id="MobiDB-lite"/>
    </source>
</evidence>
<comment type="caution">
    <text evidence="2">The sequence shown here is derived from an EMBL/GenBank/DDBJ whole genome shotgun (WGS) entry which is preliminary data.</text>
</comment>
<name>A0A8H7YXF7_AJECA</name>
<dbReference type="VEuPathDB" id="FungiDB:I7I52_10826"/>
<reference evidence="2 3" key="1">
    <citation type="submission" date="2021-01" db="EMBL/GenBank/DDBJ databases">
        <title>Chromosome-level genome assembly of a human fungal pathogen reveals clustering of transcriptionally co-regulated genes.</title>
        <authorList>
            <person name="Voorhies M."/>
            <person name="Cohen S."/>
            <person name="Shea T.P."/>
            <person name="Petrus S."/>
            <person name="Munoz J.F."/>
            <person name="Poplawski S."/>
            <person name="Goldman W.E."/>
            <person name="Michael T."/>
            <person name="Cuomo C.A."/>
            <person name="Sil A."/>
            <person name="Beyhan S."/>
        </authorList>
    </citation>
    <scope>NUCLEOTIDE SEQUENCE [LARGE SCALE GENOMIC DNA]</scope>
    <source>
        <strain evidence="2 3">G184AR</strain>
    </source>
</reference>
<sequence length="173" mass="19449">MNYTVSDAHTQQQPRSKAAGLAGSPSRLIPLPVIRLKEEKTEKKENETGHSAKVCRSVRQICRLFEWRAPSMMEWVSIYRSRSTLPLSFSSNGMGACPPPHRNDFLHFSNAPHPATNPIGQLPFLCQCVKPKNDPASTEYDSSFPPFFWAIFVPFFLIGPCNKCWALHKTSAT</sequence>
<dbReference type="Proteomes" id="UP000670092">
    <property type="component" value="Unassembled WGS sequence"/>
</dbReference>